<feature type="region of interest" description="Disordered" evidence="1">
    <location>
        <begin position="34"/>
        <end position="67"/>
    </location>
</feature>
<reference evidence="2" key="2">
    <citation type="submission" date="2022-01" db="EMBL/GenBank/DDBJ databases">
        <authorList>
            <person name="Yamashiro T."/>
            <person name="Shiraishi A."/>
            <person name="Satake H."/>
            <person name="Nakayama K."/>
        </authorList>
    </citation>
    <scope>NUCLEOTIDE SEQUENCE</scope>
</reference>
<gene>
    <name evidence="2" type="ORF">Tco_1053973</name>
</gene>
<feature type="compositionally biased region" description="Low complexity" evidence="1">
    <location>
        <begin position="52"/>
        <end position="61"/>
    </location>
</feature>
<protein>
    <recommendedName>
        <fullName evidence="4">Reverse transcriptase domain-containing protein</fullName>
    </recommendedName>
</protein>
<accession>A0ABQ5GWN3</accession>
<organism evidence="2 3">
    <name type="scientific">Tanacetum coccineum</name>
    <dbReference type="NCBI Taxonomy" id="301880"/>
    <lineage>
        <taxon>Eukaryota</taxon>
        <taxon>Viridiplantae</taxon>
        <taxon>Streptophyta</taxon>
        <taxon>Embryophyta</taxon>
        <taxon>Tracheophyta</taxon>
        <taxon>Spermatophyta</taxon>
        <taxon>Magnoliopsida</taxon>
        <taxon>eudicotyledons</taxon>
        <taxon>Gunneridae</taxon>
        <taxon>Pentapetalae</taxon>
        <taxon>asterids</taxon>
        <taxon>campanulids</taxon>
        <taxon>Asterales</taxon>
        <taxon>Asteraceae</taxon>
        <taxon>Asteroideae</taxon>
        <taxon>Anthemideae</taxon>
        <taxon>Anthemidinae</taxon>
        <taxon>Tanacetum</taxon>
    </lineage>
</organism>
<evidence type="ECO:0008006" key="4">
    <source>
        <dbReference type="Google" id="ProtNLM"/>
    </source>
</evidence>
<evidence type="ECO:0000313" key="2">
    <source>
        <dbReference type="EMBL" id="GJT79631.1"/>
    </source>
</evidence>
<dbReference type="Proteomes" id="UP001151760">
    <property type="component" value="Unassembled WGS sequence"/>
</dbReference>
<sequence>MTPEAIEELIAQCLAEALATYEANCNLKNIVESRDENDNDNRNGNGGGNRNGNGNNNNGSGNHDENARGARQAIRECTYKEFLNCQQLNFKGIDGAVGLARIVGTDAAYAMTWKELMKLMTEVYCLRNEIQNMENEIWNLLLRTMMLLVIPNDSKSWPFYAQKWFQMRRMRRLRGYVGTLPPCDKCKLHHHGPCPIKYGNCKKVDHQVRDGWTPTTVTCYGCGEKGHTK</sequence>
<dbReference type="EMBL" id="BQNB010018917">
    <property type="protein sequence ID" value="GJT79631.1"/>
    <property type="molecule type" value="Genomic_DNA"/>
</dbReference>
<evidence type="ECO:0000313" key="3">
    <source>
        <dbReference type="Proteomes" id="UP001151760"/>
    </source>
</evidence>
<proteinExistence type="predicted"/>
<name>A0ABQ5GWN3_9ASTR</name>
<evidence type="ECO:0000256" key="1">
    <source>
        <dbReference type="SAM" id="MobiDB-lite"/>
    </source>
</evidence>
<feature type="non-terminal residue" evidence="2">
    <location>
        <position position="229"/>
    </location>
</feature>
<comment type="caution">
    <text evidence="2">The sequence shown here is derived from an EMBL/GenBank/DDBJ whole genome shotgun (WGS) entry which is preliminary data.</text>
</comment>
<keyword evidence="3" id="KW-1185">Reference proteome</keyword>
<reference evidence="2" key="1">
    <citation type="journal article" date="2022" name="Int. J. Mol. Sci.">
        <title>Draft Genome of Tanacetum Coccineum: Genomic Comparison of Closely Related Tanacetum-Family Plants.</title>
        <authorList>
            <person name="Yamashiro T."/>
            <person name="Shiraishi A."/>
            <person name="Nakayama K."/>
            <person name="Satake H."/>
        </authorList>
    </citation>
    <scope>NUCLEOTIDE SEQUENCE</scope>
</reference>